<dbReference type="OMA" id="PYLEMFT"/>
<keyword evidence="3" id="KW-1185">Reference proteome</keyword>
<dbReference type="eggNOG" id="ENOG502S1V6">
    <property type="taxonomic scope" value="Eukaryota"/>
</dbReference>
<feature type="compositionally biased region" description="Basic residues" evidence="1">
    <location>
        <begin position="1"/>
        <end position="12"/>
    </location>
</feature>
<feature type="compositionally biased region" description="Polar residues" evidence="1">
    <location>
        <begin position="111"/>
        <end position="123"/>
    </location>
</feature>
<proteinExistence type="predicted"/>
<protein>
    <submittedName>
        <fullName evidence="2">Uncharacterized protein</fullName>
    </submittedName>
</protein>
<feature type="compositionally biased region" description="Pro residues" evidence="1">
    <location>
        <begin position="208"/>
        <end position="219"/>
    </location>
</feature>
<feature type="compositionally biased region" description="Low complexity" evidence="1">
    <location>
        <begin position="139"/>
        <end position="149"/>
    </location>
</feature>
<dbReference type="HOGENOM" id="CLU_016858_0_0_1"/>
<feature type="region of interest" description="Disordered" evidence="1">
    <location>
        <begin position="673"/>
        <end position="696"/>
    </location>
</feature>
<accession>S3CYD2</accession>
<dbReference type="EMBL" id="KE148155">
    <property type="protein sequence ID" value="EPE05925.1"/>
    <property type="molecule type" value="Genomic_DNA"/>
</dbReference>
<feature type="compositionally biased region" description="Low complexity" evidence="1">
    <location>
        <begin position="27"/>
        <end position="39"/>
    </location>
</feature>
<dbReference type="OrthoDB" id="4160836at2759"/>
<evidence type="ECO:0000313" key="3">
    <source>
        <dbReference type="Proteomes" id="UP000016923"/>
    </source>
</evidence>
<organism evidence="2 3">
    <name type="scientific">Ophiostoma piceae (strain UAMH 11346)</name>
    <name type="common">Sap stain fungus</name>
    <dbReference type="NCBI Taxonomy" id="1262450"/>
    <lineage>
        <taxon>Eukaryota</taxon>
        <taxon>Fungi</taxon>
        <taxon>Dikarya</taxon>
        <taxon>Ascomycota</taxon>
        <taxon>Pezizomycotina</taxon>
        <taxon>Sordariomycetes</taxon>
        <taxon>Sordariomycetidae</taxon>
        <taxon>Ophiostomatales</taxon>
        <taxon>Ophiostomataceae</taxon>
        <taxon>Ophiostoma</taxon>
    </lineage>
</organism>
<feature type="region of interest" description="Disordered" evidence="1">
    <location>
        <begin position="1"/>
        <end position="386"/>
    </location>
</feature>
<dbReference type="Proteomes" id="UP000016923">
    <property type="component" value="Unassembled WGS sequence"/>
</dbReference>
<name>S3CYD2_OPHP1</name>
<evidence type="ECO:0000313" key="2">
    <source>
        <dbReference type="EMBL" id="EPE05925.1"/>
    </source>
</evidence>
<dbReference type="AlphaFoldDB" id="S3CYD2"/>
<dbReference type="STRING" id="1262450.S3CYD2"/>
<feature type="compositionally biased region" description="Basic and acidic residues" evidence="1">
    <location>
        <begin position="220"/>
        <end position="252"/>
    </location>
</feature>
<feature type="compositionally biased region" description="Polar residues" evidence="1">
    <location>
        <begin position="265"/>
        <end position="283"/>
    </location>
</feature>
<evidence type="ECO:0000256" key="1">
    <source>
        <dbReference type="SAM" id="MobiDB-lite"/>
    </source>
</evidence>
<gene>
    <name evidence="2" type="ORF">F503_08456</name>
</gene>
<dbReference type="VEuPathDB" id="FungiDB:F503_08456"/>
<reference evidence="2 3" key="1">
    <citation type="journal article" date="2013" name="BMC Genomics">
        <title>The genome and transcriptome of the pine saprophyte Ophiostoma piceae, and a comparison with the bark beetle-associated pine pathogen Grosmannia clavigera.</title>
        <authorList>
            <person name="Haridas S."/>
            <person name="Wang Y."/>
            <person name="Lim L."/>
            <person name="Massoumi Alamouti S."/>
            <person name="Jackman S."/>
            <person name="Docking R."/>
            <person name="Robertson G."/>
            <person name="Birol I."/>
            <person name="Bohlmann J."/>
            <person name="Breuil C."/>
        </authorList>
    </citation>
    <scope>NUCLEOTIDE SEQUENCE [LARGE SCALE GENOMIC DNA]</scope>
    <source>
        <strain evidence="2 3">UAMH 11346</strain>
    </source>
</reference>
<sequence length="810" mass="87341">MDSPPAKRRRTSPRLSGRSDDAEPDTTEAAAAPSSQPQSKIPRPSFASPTRASLARHNPAILGRRESLPRSSQADDGGAGEAVNNSNGVGNEDTAPAFPVRPLARPPMRSPTRSPARSVSPTRALSMPPVRSPVRRPSRSLSRSPTRRLFGSASGGLFGVPPQQSPKAVRQQQQPEKQLGSAASFPDRPLSSVPGSLLGELPRRSPIKPVPRPLPPPDPQRSEDILEPLIAREKRLRTGLDMFRVHEEHIPEPELPPTPEHPSPDLTTSPPGIHNQHQSSTPSKRPKRVGRLRGGDKSTAKSSSSPLKQPPVQGPDQDGSEQDGTDSRKHKSPLGNTTALKESDGNVPRRGPAQKQQALPPPPPETTGHSNVRGIKPVDPDAARKKERDDMLAEIVALKADLTLAATENTRIREAVEEQSGSVNSISTPPNASDIIDLLRRRAVPDEDEDDKQSRDELATVNWLQMAANPIAFLPFGKPRADVAGLVQLFAGGSTDEDQDLPPPISHHPIEMSAAEELPFLQAFTPLAFHSQIFTLASAPSNNAAPLLQKHVITASSTAPSGVFLARMEMTVHTKSLKIVDLRVPRIEPPEARIELQPLLDRVTGSADGTAASDPTSASSALARNVTVLSWAMGEWVRVAVRRAKFWAALARLLREKGAGMADAIHELKSRATAAKAQKRGRHDNDDDDNDAARSISPVSKRELLEHIGRTGMDVDIPALFQPSQANGHNAKTASMTGVRVEWDINFDWTGEATSKMRLLVGVPGKWRKADKKGSLGKLPRLFDKMVHTGGDPMRAVQTVVALLAGEEGL</sequence>
<feature type="compositionally biased region" description="Basic and acidic residues" evidence="1">
    <location>
        <begin position="376"/>
        <end position="386"/>
    </location>
</feature>